<evidence type="ECO:0000256" key="3">
    <source>
        <dbReference type="ARBA" id="ARBA00047846"/>
    </source>
</evidence>
<evidence type="ECO:0000259" key="4">
    <source>
        <dbReference type="PROSITE" id="PS51733"/>
    </source>
</evidence>
<keyword evidence="5" id="KW-0436">Ligase</keyword>
<reference evidence="6" key="1">
    <citation type="submission" date="2010-12" db="EMBL/GenBank/DDBJ databases">
        <title>Complete sequence of Desulfovibrio aespoeensis Aspo-2.</title>
        <authorList>
            <consortium name="US DOE Joint Genome Institute"/>
            <person name="Lucas S."/>
            <person name="Copeland A."/>
            <person name="Lapidus A."/>
            <person name="Cheng J.-F."/>
            <person name="Goodwin L."/>
            <person name="Pitluck S."/>
            <person name="Chertkov O."/>
            <person name="Misra M."/>
            <person name="Detter J.C."/>
            <person name="Han C."/>
            <person name="Tapia R."/>
            <person name="Land M."/>
            <person name="Hauser L."/>
            <person name="Kyrpides N."/>
            <person name="Ivanova N."/>
            <person name="Ovchinnikova G."/>
            <person name="Pedersen K."/>
            <person name="Jagevall S."/>
            <person name="Hazen T."/>
            <person name="Woyke T."/>
        </authorList>
    </citation>
    <scope>NUCLEOTIDE SEQUENCE [LARGE SCALE GENOMIC DNA]</scope>
    <source>
        <strain evidence="6">ATCC 700646 / DSM 10631 / Aspo-2</strain>
    </source>
</reference>
<dbReference type="GO" id="GO:0004077">
    <property type="term" value="F:biotin--[biotin carboxyl-carrier protein] ligase activity"/>
    <property type="evidence" value="ECO:0007669"/>
    <property type="project" value="UniProtKB-EC"/>
</dbReference>
<accession>E6VXY6</accession>
<dbReference type="InterPro" id="IPR004143">
    <property type="entry name" value="BPL_LPL_catalytic"/>
</dbReference>
<organism evidence="5 6">
    <name type="scientific">Pseudodesulfovibrio aespoeensis (strain ATCC 700646 / DSM 10631 / Aspo-2)</name>
    <name type="common">Desulfovibrio aespoeensis</name>
    <dbReference type="NCBI Taxonomy" id="643562"/>
    <lineage>
        <taxon>Bacteria</taxon>
        <taxon>Pseudomonadati</taxon>
        <taxon>Thermodesulfobacteriota</taxon>
        <taxon>Desulfovibrionia</taxon>
        <taxon>Desulfovibrionales</taxon>
        <taxon>Desulfovibrionaceae</taxon>
    </lineage>
</organism>
<evidence type="ECO:0000256" key="1">
    <source>
        <dbReference type="ARBA" id="ARBA00023267"/>
    </source>
</evidence>
<dbReference type="Proteomes" id="UP000002191">
    <property type="component" value="Chromosome"/>
</dbReference>
<dbReference type="STRING" id="643562.Daes_1681"/>
<keyword evidence="6" id="KW-1185">Reference proteome</keyword>
<reference evidence="5 6" key="2">
    <citation type="journal article" date="2014" name="Genome Announc.">
        <title>Complete Genome Sequence of the Subsurface, Mesophilic Sulfate-Reducing Bacterium Desulfovibrio aespoeensis Aspo-2.</title>
        <authorList>
            <person name="Pedersen K."/>
            <person name="Bengtsson A."/>
            <person name="Edlund J."/>
            <person name="Rabe L."/>
            <person name="Hazen T."/>
            <person name="Chakraborty R."/>
            <person name="Goodwin L."/>
            <person name="Shapiro N."/>
        </authorList>
    </citation>
    <scope>NUCLEOTIDE SEQUENCE [LARGE SCALE GENOMIC DNA]</scope>
    <source>
        <strain evidence="6">ATCC 700646 / DSM 10631 / Aspo-2</strain>
    </source>
</reference>
<dbReference type="InterPro" id="IPR003142">
    <property type="entry name" value="BPL_C"/>
</dbReference>
<dbReference type="AlphaFoldDB" id="E6VXY6"/>
<evidence type="ECO:0000313" key="5">
    <source>
        <dbReference type="EMBL" id="ADU62693.1"/>
    </source>
</evidence>
<feature type="domain" description="BPL/LPL catalytic" evidence="4">
    <location>
        <begin position="68"/>
        <end position="247"/>
    </location>
</feature>
<dbReference type="Gene3D" id="3.30.930.10">
    <property type="entry name" value="Bira Bifunctional Protein, Domain 2"/>
    <property type="match status" value="1"/>
</dbReference>
<gene>
    <name evidence="5" type="ordered locus">Daes_1681</name>
</gene>
<name>E6VXY6_PSEA9</name>
<dbReference type="EMBL" id="CP002431">
    <property type="protein sequence ID" value="ADU62693.1"/>
    <property type="molecule type" value="Genomic_DNA"/>
</dbReference>
<comment type="catalytic activity">
    <reaction evidence="3">
        <text>biotin + L-lysyl-[protein] + ATP = N(6)-biotinyl-L-lysyl-[protein] + AMP + diphosphate + H(+)</text>
        <dbReference type="Rhea" id="RHEA:11756"/>
        <dbReference type="Rhea" id="RHEA-COMP:9752"/>
        <dbReference type="Rhea" id="RHEA-COMP:10505"/>
        <dbReference type="ChEBI" id="CHEBI:15378"/>
        <dbReference type="ChEBI" id="CHEBI:29969"/>
        <dbReference type="ChEBI" id="CHEBI:30616"/>
        <dbReference type="ChEBI" id="CHEBI:33019"/>
        <dbReference type="ChEBI" id="CHEBI:57586"/>
        <dbReference type="ChEBI" id="CHEBI:83144"/>
        <dbReference type="ChEBI" id="CHEBI:456215"/>
        <dbReference type="EC" id="6.3.4.15"/>
    </reaction>
</comment>
<dbReference type="PANTHER" id="PTHR12835:SF5">
    <property type="entry name" value="BIOTIN--PROTEIN LIGASE"/>
    <property type="match status" value="1"/>
</dbReference>
<evidence type="ECO:0000256" key="2">
    <source>
        <dbReference type="ARBA" id="ARBA00024227"/>
    </source>
</evidence>
<dbReference type="Pfam" id="PF03099">
    <property type="entry name" value="BPL_LplA_LipB"/>
    <property type="match status" value="1"/>
</dbReference>
<sequence length="308" mass="32375">MLPPGILAWISGHGESVSPTTVQALAGAHPSWAVDMAAHGPWDETVDADGAGRFLKAAQASVADTTIVVAGECISTMEAARALAVSGHLGPWGAVLAVRQTGGRGQLRRPWVSSPGNVHVSLILPGLPDQGLWRGAAPDLLPLVAGHMCAEVLDTLGADIRLKWPNDLLQSGRKVGGMLIEERNGLVVLGVGLNVVESPPDGLMREDHSVSAGVLGIPHHAGGALALCETLVNRGRNVYAALFDGVEPSRFLTVVANRLAWYGRTIRVREGEHEDYHAEIAGLSPKGGLILRRAGREVVLYSGSIFPL</sequence>
<dbReference type="InterPro" id="IPR045864">
    <property type="entry name" value="aa-tRNA-synth_II/BPL/LPL"/>
</dbReference>
<dbReference type="PANTHER" id="PTHR12835">
    <property type="entry name" value="BIOTIN PROTEIN LIGASE"/>
    <property type="match status" value="1"/>
</dbReference>
<protein>
    <recommendedName>
        <fullName evidence="2">biotin--[biotin carboxyl-carrier protein] ligase</fullName>
        <ecNumber evidence="2">6.3.4.15</ecNumber>
    </recommendedName>
</protein>
<dbReference type="SUPFAM" id="SSF55681">
    <property type="entry name" value="Class II aaRS and biotin synthetases"/>
    <property type="match status" value="1"/>
</dbReference>
<proteinExistence type="predicted"/>
<dbReference type="HOGENOM" id="CLU_051096_1_0_7"/>
<dbReference type="PROSITE" id="PS51733">
    <property type="entry name" value="BPL_LPL_CATALYTIC"/>
    <property type="match status" value="1"/>
</dbReference>
<dbReference type="eggNOG" id="COG0340">
    <property type="taxonomic scope" value="Bacteria"/>
</dbReference>
<dbReference type="GO" id="GO:0005737">
    <property type="term" value="C:cytoplasm"/>
    <property type="evidence" value="ECO:0007669"/>
    <property type="project" value="TreeGrafter"/>
</dbReference>
<dbReference type="OrthoDB" id="9807064at2"/>
<keyword evidence="1" id="KW-0092">Biotin</keyword>
<evidence type="ECO:0000313" key="6">
    <source>
        <dbReference type="Proteomes" id="UP000002191"/>
    </source>
</evidence>
<dbReference type="EC" id="6.3.4.15" evidence="2"/>
<dbReference type="RefSeq" id="WP_013514609.1">
    <property type="nucleotide sequence ID" value="NC_014844.1"/>
</dbReference>
<dbReference type="Pfam" id="PF02237">
    <property type="entry name" value="BPL_C"/>
    <property type="match status" value="1"/>
</dbReference>
<dbReference type="KEGG" id="das:Daes_1681"/>